<comment type="caution">
    <text evidence="2">The sequence shown here is derived from an EMBL/GenBank/DDBJ whole genome shotgun (WGS) entry which is preliminary data.</text>
</comment>
<dbReference type="AlphaFoldDB" id="A0A2P5AVM1"/>
<evidence type="ECO:0000313" key="2">
    <source>
        <dbReference type="EMBL" id="PON40558.1"/>
    </source>
</evidence>
<evidence type="ECO:0000313" key="3">
    <source>
        <dbReference type="Proteomes" id="UP000237000"/>
    </source>
</evidence>
<reference evidence="3" key="1">
    <citation type="submission" date="2016-06" db="EMBL/GenBank/DDBJ databases">
        <title>Parallel loss of symbiosis genes in relatives of nitrogen-fixing non-legume Parasponia.</title>
        <authorList>
            <person name="Van Velzen R."/>
            <person name="Holmer R."/>
            <person name="Bu F."/>
            <person name="Rutten L."/>
            <person name="Van Zeijl A."/>
            <person name="Liu W."/>
            <person name="Santuari L."/>
            <person name="Cao Q."/>
            <person name="Sharma T."/>
            <person name="Shen D."/>
            <person name="Roswanjaya Y."/>
            <person name="Wardhani T."/>
            <person name="Kalhor M.S."/>
            <person name="Jansen J."/>
            <person name="Van den Hoogen J."/>
            <person name="Gungor B."/>
            <person name="Hartog M."/>
            <person name="Hontelez J."/>
            <person name="Verver J."/>
            <person name="Yang W.-C."/>
            <person name="Schijlen E."/>
            <person name="Repin R."/>
            <person name="Schilthuizen M."/>
            <person name="Schranz E."/>
            <person name="Heidstra R."/>
            <person name="Miyata K."/>
            <person name="Fedorova E."/>
            <person name="Kohlen W."/>
            <person name="Bisseling T."/>
            <person name="Smit S."/>
            <person name="Geurts R."/>
        </authorList>
    </citation>
    <scope>NUCLEOTIDE SEQUENCE [LARGE SCALE GENOMIC DNA]</scope>
    <source>
        <strain evidence="3">cv. RG33-2</strain>
    </source>
</reference>
<sequence>MGFASSISRSILGAFAEYELFRTRVEDAQDKALEEKKKVDEEASMSKETEGQLRKELENLRAKFSDLYFRGFIDCRLEVTARFPEAKIDLSFLKEAMGPESYNAMMAAATAAEPPEGKSQEGVEDTARGGDGGEA</sequence>
<dbReference type="Proteomes" id="UP000237000">
    <property type="component" value="Unassembled WGS sequence"/>
</dbReference>
<evidence type="ECO:0000256" key="1">
    <source>
        <dbReference type="SAM" id="MobiDB-lite"/>
    </source>
</evidence>
<keyword evidence="3" id="KW-1185">Reference proteome</keyword>
<protein>
    <submittedName>
        <fullName evidence="2">Uncharacterized protein</fullName>
    </submittedName>
</protein>
<accession>A0A2P5AVM1</accession>
<organism evidence="2 3">
    <name type="scientific">Trema orientale</name>
    <name type="common">Charcoal tree</name>
    <name type="synonym">Celtis orientalis</name>
    <dbReference type="NCBI Taxonomy" id="63057"/>
    <lineage>
        <taxon>Eukaryota</taxon>
        <taxon>Viridiplantae</taxon>
        <taxon>Streptophyta</taxon>
        <taxon>Embryophyta</taxon>
        <taxon>Tracheophyta</taxon>
        <taxon>Spermatophyta</taxon>
        <taxon>Magnoliopsida</taxon>
        <taxon>eudicotyledons</taxon>
        <taxon>Gunneridae</taxon>
        <taxon>Pentapetalae</taxon>
        <taxon>rosids</taxon>
        <taxon>fabids</taxon>
        <taxon>Rosales</taxon>
        <taxon>Cannabaceae</taxon>
        <taxon>Trema</taxon>
    </lineage>
</organism>
<dbReference type="InParanoid" id="A0A2P5AVM1"/>
<dbReference type="EMBL" id="JXTC01000684">
    <property type="protein sequence ID" value="PON40558.1"/>
    <property type="molecule type" value="Genomic_DNA"/>
</dbReference>
<dbReference type="OrthoDB" id="10483389at2759"/>
<feature type="region of interest" description="Disordered" evidence="1">
    <location>
        <begin position="108"/>
        <end position="135"/>
    </location>
</feature>
<name>A0A2P5AVM1_TREOI</name>
<proteinExistence type="predicted"/>
<feature type="compositionally biased region" description="Basic and acidic residues" evidence="1">
    <location>
        <begin position="115"/>
        <end position="128"/>
    </location>
</feature>
<gene>
    <name evidence="2" type="ORF">TorRG33x02_340040</name>
</gene>